<dbReference type="Proteomes" id="UP000004095">
    <property type="component" value="Unassembled WGS sequence"/>
</dbReference>
<keyword evidence="3" id="KW-1185">Reference proteome</keyword>
<organism evidence="2 3">
    <name type="scientific">Microscilla marina ATCC 23134</name>
    <dbReference type="NCBI Taxonomy" id="313606"/>
    <lineage>
        <taxon>Bacteria</taxon>
        <taxon>Pseudomonadati</taxon>
        <taxon>Bacteroidota</taxon>
        <taxon>Cytophagia</taxon>
        <taxon>Cytophagales</taxon>
        <taxon>Microscillaceae</taxon>
        <taxon>Microscilla</taxon>
    </lineage>
</organism>
<accession>A1ZLB2</accession>
<name>A1ZLB2_MICM2</name>
<dbReference type="AlphaFoldDB" id="A1ZLB2"/>
<gene>
    <name evidence="2" type="ORF">M23134_07764</name>
</gene>
<feature type="transmembrane region" description="Helical" evidence="1">
    <location>
        <begin position="12"/>
        <end position="31"/>
    </location>
</feature>
<sequence length="278" mass="32845">MGKVMRIITRIYEIIAWLVIVYLGLVCIVFPNHYNTHFEEFYKVLDKSQKFERKYWKEDITKLLSKRDNGYQVWQELQQLWHKPLKKLRQIDYYKKNMPQYLHASQAKALKDSLNAYMVFRNEQYKHLDIPQFGPMPTNYFGKANTTYETLAMLTAYQLFILKHWKPIVKGVGIKYGIYPYGCFFIPTVTGITQPVNHIEVGDTLKAAMVVGEAFPFWDKKQWYYAEVNGKPAFLKGKGAVIEFRVSGKGKQYWTSKFSYCHEGVEYTNTVKTPYWVK</sequence>
<keyword evidence="1" id="KW-0472">Membrane</keyword>
<protein>
    <submittedName>
        <fullName evidence="2">Uncharacterized protein</fullName>
    </submittedName>
</protein>
<comment type="caution">
    <text evidence="2">The sequence shown here is derived from an EMBL/GenBank/DDBJ whole genome shotgun (WGS) entry which is preliminary data.</text>
</comment>
<keyword evidence="1" id="KW-1133">Transmembrane helix</keyword>
<proteinExistence type="predicted"/>
<reference evidence="2 3" key="1">
    <citation type="submission" date="2007-01" db="EMBL/GenBank/DDBJ databases">
        <authorList>
            <person name="Haygood M."/>
            <person name="Podell S."/>
            <person name="Anderson C."/>
            <person name="Hopkinson B."/>
            <person name="Roe K."/>
            <person name="Barbeau K."/>
            <person name="Gaasterland T."/>
            <person name="Ferriera S."/>
            <person name="Johnson J."/>
            <person name="Kravitz S."/>
            <person name="Beeson K."/>
            <person name="Sutton G."/>
            <person name="Rogers Y.-H."/>
            <person name="Friedman R."/>
            <person name="Frazier M."/>
            <person name="Venter J.C."/>
        </authorList>
    </citation>
    <scope>NUCLEOTIDE SEQUENCE [LARGE SCALE GENOMIC DNA]</scope>
    <source>
        <strain evidence="2 3">ATCC 23134</strain>
    </source>
</reference>
<keyword evidence="1" id="KW-0812">Transmembrane</keyword>
<evidence type="ECO:0000256" key="1">
    <source>
        <dbReference type="SAM" id="Phobius"/>
    </source>
</evidence>
<evidence type="ECO:0000313" key="3">
    <source>
        <dbReference type="Proteomes" id="UP000004095"/>
    </source>
</evidence>
<dbReference type="EMBL" id="AAWS01000014">
    <property type="protein sequence ID" value="EAY28666.1"/>
    <property type="molecule type" value="Genomic_DNA"/>
</dbReference>
<evidence type="ECO:0000313" key="2">
    <source>
        <dbReference type="EMBL" id="EAY28666.1"/>
    </source>
</evidence>